<feature type="domain" description="Cas12f1-like TNB" evidence="2">
    <location>
        <begin position="73"/>
        <end position="125"/>
    </location>
</feature>
<comment type="caution">
    <text evidence="3">The sequence shown here is derived from an EMBL/GenBank/DDBJ whole genome shotgun (WGS) entry which is preliminary data.</text>
</comment>
<evidence type="ECO:0000256" key="1">
    <source>
        <dbReference type="ARBA" id="ARBA00023125"/>
    </source>
</evidence>
<dbReference type="InterPro" id="IPR010095">
    <property type="entry name" value="Cas12f1-like_TNB"/>
</dbReference>
<reference evidence="3" key="1">
    <citation type="journal article" date="2021" name="PeerJ">
        <title>Extensive microbial diversity within the chicken gut microbiome revealed by metagenomics and culture.</title>
        <authorList>
            <person name="Gilroy R."/>
            <person name="Ravi A."/>
            <person name="Getino M."/>
            <person name="Pursley I."/>
            <person name="Horton D.L."/>
            <person name="Alikhan N.F."/>
            <person name="Baker D."/>
            <person name="Gharbi K."/>
            <person name="Hall N."/>
            <person name="Watson M."/>
            <person name="Adriaenssens E.M."/>
            <person name="Foster-Nyarko E."/>
            <person name="Jarju S."/>
            <person name="Secka A."/>
            <person name="Antonio M."/>
            <person name="Oren A."/>
            <person name="Chaudhuri R.R."/>
            <person name="La Ragione R."/>
            <person name="Hildebrand F."/>
            <person name="Pallen M.J."/>
        </authorList>
    </citation>
    <scope>NUCLEOTIDE SEQUENCE</scope>
    <source>
        <strain evidence="3">Gambia11-129</strain>
    </source>
</reference>
<dbReference type="AlphaFoldDB" id="A0A9D1TP98"/>
<dbReference type="Proteomes" id="UP000823936">
    <property type="component" value="Unassembled WGS sequence"/>
</dbReference>
<reference evidence="3" key="2">
    <citation type="submission" date="2021-04" db="EMBL/GenBank/DDBJ databases">
        <authorList>
            <person name="Gilroy R."/>
        </authorList>
    </citation>
    <scope>NUCLEOTIDE SEQUENCE</scope>
    <source>
        <strain evidence="3">Gambia11-129</strain>
    </source>
</reference>
<name>A0A9D1TP98_9SPIO</name>
<dbReference type="Pfam" id="PF07282">
    <property type="entry name" value="Cas12f1-like_TNB"/>
    <property type="match status" value="1"/>
</dbReference>
<evidence type="ECO:0000259" key="2">
    <source>
        <dbReference type="Pfam" id="PF07282"/>
    </source>
</evidence>
<accession>A0A9D1TP98</accession>
<protein>
    <submittedName>
        <fullName evidence="3">Transposase</fullName>
    </submittedName>
</protein>
<dbReference type="EMBL" id="DXHU01000021">
    <property type="protein sequence ID" value="HIV99225.1"/>
    <property type="molecule type" value="Genomic_DNA"/>
</dbReference>
<keyword evidence="1" id="KW-0238">DNA-binding</keyword>
<organism evidence="3 4">
    <name type="scientific">Candidatus Ornithospirochaeta avicola</name>
    <dbReference type="NCBI Taxonomy" id="2840896"/>
    <lineage>
        <taxon>Bacteria</taxon>
        <taxon>Pseudomonadati</taxon>
        <taxon>Spirochaetota</taxon>
        <taxon>Spirochaetia</taxon>
        <taxon>Spirochaetales</taxon>
        <taxon>Spirochaetaceae</taxon>
        <taxon>Spirochaetaceae incertae sedis</taxon>
        <taxon>Candidatus Ornithospirochaeta</taxon>
    </lineage>
</organism>
<feature type="non-terminal residue" evidence="3">
    <location>
        <position position="1"/>
    </location>
</feature>
<evidence type="ECO:0000313" key="4">
    <source>
        <dbReference type="Proteomes" id="UP000823936"/>
    </source>
</evidence>
<sequence>SKGWYDTRQLMRREYERLANRRRAKANQVYHDITAGRTVIVMQDENIKGWHKGLFGKQVQNSALGTLKGKLKSNKNVLVIDRFFPSTRMCPECELIHESITLSDRTFFCDRCGYSEDRDIKAAKTLLLAGKHKIACTLPEQKRTPVERKSAFDTSYEIWELSAKRPEKGKSPEAPSSKH</sequence>
<dbReference type="GO" id="GO:0003677">
    <property type="term" value="F:DNA binding"/>
    <property type="evidence" value="ECO:0007669"/>
    <property type="project" value="UniProtKB-KW"/>
</dbReference>
<proteinExistence type="predicted"/>
<evidence type="ECO:0000313" key="3">
    <source>
        <dbReference type="EMBL" id="HIV99225.1"/>
    </source>
</evidence>
<gene>
    <name evidence="3" type="ORF">IAB12_05575</name>
</gene>